<dbReference type="Proteomes" id="UP000254618">
    <property type="component" value="Unassembled WGS sequence"/>
</dbReference>
<feature type="chain" id="PRO_5016820769" evidence="1">
    <location>
        <begin position="23"/>
        <end position="147"/>
    </location>
</feature>
<dbReference type="EMBL" id="MXAP01000023">
    <property type="protein sequence ID" value="OPH39777.1"/>
    <property type="molecule type" value="Genomic_DNA"/>
</dbReference>
<evidence type="ECO:0000313" key="2">
    <source>
        <dbReference type="EMBL" id="OPH39777.1"/>
    </source>
</evidence>
<reference evidence="3 5" key="2">
    <citation type="submission" date="2018-06" db="EMBL/GenBank/DDBJ databases">
        <authorList>
            <consortium name="Pathogen Informatics"/>
            <person name="Doyle S."/>
        </authorList>
    </citation>
    <scope>NUCLEOTIDE SEQUENCE [LARGE SCALE GENOMIC DNA]</scope>
    <source>
        <strain evidence="3 5">NCTC11012</strain>
    </source>
</reference>
<evidence type="ECO:0000256" key="1">
    <source>
        <dbReference type="SAM" id="SignalP"/>
    </source>
</evidence>
<reference evidence="2 4" key="1">
    <citation type="submission" date="2017-03" db="EMBL/GenBank/DDBJ databases">
        <title>Draft genome sequence of Moraxella equi CCUG 4950T type strain.</title>
        <authorList>
            <person name="Salva-Serra F."/>
            <person name="Engstrom-Jakobsson H."/>
            <person name="Thorell K."/>
            <person name="Jaen-Luchoro D."/>
            <person name="Gonzales-Siles L."/>
            <person name="Karlsson R."/>
            <person name="Yazdan S."/>
            <person name="Boulund F."/>
            <person name="Johnning A."/>
            <person name="Engstrand L."/>
            <person name="Kristiansson E."/>
            <person name="Moore E."/>
        </authorList>
    </citation>
    <scope>NUCLEOTIDE SEQUENCE [LARGE SCALE GENOMIC DNA]</scope>
    <source>
        <strain evidence="2 4">CCUG 4950</strain>
    </source>
</reference>
<keyword evidence="1" id="KW-0732">Signal</keyword>
<organism evidence="3 5">
    <name type="scientific">Moraxella equi</name>
    <dbReference type="NCBI Taxonomy" id="60442"/>
    <lineage>
        <taxon>Bacteria</taxon>
        <taxon>Pseudomonadati</taxon>
        <taxon>Pseudomonadota</taxon>
        <taxon>Gammaproteobacteria</taxon>
        <taxon>Moraxellales</taxon>
        <taxon>Moraxellaceae</taxon>
        <taxon>Moraxella</taxon>
    </lineage>
</organism>
<dbReference type="RefSeq" id="WP_079324298.1">
    <property type="nucleotide sequence ID" value="NZ_MXAP01000023.1"/>
</dbReference>
<feature type="signal peptide" evidence="1">
    <location>
        <begin position="1"/>
        <end position="22"/>
    </location>
</feature>
<protein>
    <submittedName>
        <fullName evidence="3">Uncharacterized protein</fullName>
    </submittedName>
</protein>
<sequence length="147" mass="16940">MKTKALLLATSFALLLPSITNAQTEDSQYRPNTKVVFICNQGLDEPYSTRWFAKLDKRQGKKRTVYIETWEKYVNKGFITFDCGNPKASVQLDLYGWGEFGDDSQLEKTTVHSKDFKAWQMGDFEPLAGESPPYELYQKLRAKYCKS</sequence>
<dbReference type="Proteomes" id="UP000190777">
    <property type="component" value="Unassembled WGS sequence"/>
</dbReference>
<dbReference type="EMBL" id="UGQF01000001">
    <property type="protein sequence ID" value="STZ03997.1"/>
    <property type="molecule type" value="Genomic_DNA"/>
</dbReference>
<name>A0A378QSY6_9GAMM</name>
<proteinExistence type="predicted"/>
<gene>
    <name evidence="2" type="ORF">B5J93_02445</name>
    <name evidence="3" type="ORF">NCTC11012_02259</name>
</gene>
<evidence type="ECO:0000313" key="3">
    <source>
        <dbReference type="EMBL" id="STZ03997.1"/>
    </source>
</evidence>
<evidence type="ECO:0000313" key="4">
    <source>
        <dbReference type="Proteomes" id="UP000190777"/>
    </source>
</evidence>
<evidence type="ECO:0000313" key="5">
    <source>
        <dbReference type="Proteomes" id="UP000254618"/>
    </source>
</evidence>
<accession>A0A378QSY6</accession>
<dbReference type="AlphaFoldDB" id="A0A378QSY6"/>
<keyword evidence="4" id="KW-1185">Reference proteome</keyword>